<gene>
    <name evidence="1" type="ORF">M427DRAFT_62637</name>
</gene>
<dbReference type="Proteomes" id="UP000070544">
    <property type="component" value="Unassembled WGS sequence"/>
</dbReference>
<organism evidence="1 2">
    <name type="scientific">Gonapodya prolifera (strain JEL478)</name>
    <name type="common">Monoblepharis prolifera</name>
    <dbReference type="NCBI Taxonomy" id="1344416"/>
    <lineage>
        <taxon>Eukaryota</taxon>
        <taxon>Fungi</taxon>
        <taxon>Fungi incertae sedis</taxon>
        <taxon>Chytridiomycota</taxon>
        <taxon>Chytridiomycota incertae sedis</taxon>
        <taxon>Monoblepharidomycetes</taxon>
        <taxon>Monoblepharidales</taxon>
        <taxon>Gonapodyaceae</taxon>
        <taxon>Gonapodya</taxon>
    </lineage>
</organism>
<dbReference type="OrthoDB" id="2105043at2759"/>
<evidence type="ECO:0000313" key="1">
    <source>
        <dbReference type="EMBL" id="KXS10228.1"/>
    </source>
</evidence>
<reference evidence="1 2" key="1">
    <citation type="journal article" date="2015" name="Genome Biol. Evol.">
        <title>Phylogenomic analyses indicate that early fungi evolved digesting cell walls of algal ancestors of land plants.</title>
        <authorList>
            <person name="Chang Y."/>
            <person name="Wang S."/>
            <person name="Sekimoto S."/>
            <person name="Aerts A.L."/>
            <person name="Choi C."/>
            <person name="Clum A."/>
            <person name="LaButti K.M."/>
            <person name="Lindquist E.A."/>
            <person name="Yee Ngan C."/>
            <person name="Ohm R.A."/>
            <person name="Salamov A.A."/>
            <person name="Grigoriev I.V."/>
            <person name="Spatafora J.W."/>
            <person name="Berbee M.L."/>
        </authorList>
    </citation>
    <scope>NUCLEOTIDE SEQUENCE [LARGE SCALE GENOMIC DNA]</scope>
    <source>
        <strain evidence="1 2">JEL478</strain>
    </source>
</reference>
<dbReference type="EMBL" id="KQ965832">
    <property type="protein sequence ID" value="KXS10228.1"/>
    <property type="molecule type" value="Genomic_DNA"/>
</dbReference>
<keyword evidence="2" id="KW-1185">Reference proteome</keyword>
<protein>
    <recommendedName>
        <fullName evidence="3">RING-type domain-containing protein</fullName>
    </recommendedName>
</protein>
<evidence type="ECO:0008006" key="3">
    <source>
        <dbReference type="Google" id="ProtNLM"/>
    </source>
</evidence>
<dbReference type="SUPFAM" id="SSF49599">
    <property type="entry name" value="TRAF domain-like"/>
    <property type="match status" value="1"/>
</dbReference>
<evidence type="ECO:0000313" key="2">
    <source>
        <dbReference type="Proteomes" id="UP000070544"/>
    </source>
</evidence>
<accession>A0A139A0S9</accession>
<proteinExistence type="predicted"/>
<name>A0A139A0S9_GONPJ</name>
<dbReference type="AlphaFoldDB" id="A0A139A0S9"/>
<dbReference type="InterPro" id="IPR013083">
    <property type="entry name" value="Znf_RING/FYVE/PHD"/>
</dbReference>
<dbReference type="Gene3D" id="3.30.40.10">
    <property type="entry name" value="Zinc/RING finger domain, C3HC4 (zinc finger)"/>
    <property type="match status" value="1"/>
</dbReference>
<sequence length="270" mass="29064">MDASPASESISPDWDCPVCLFTCTDAVECDACATIFCQNCVVEVSSSPTCRSDPVGTHPNGYVRRLIAKMPSACDGCGGKMQRGDLQEHRVVCSGVVRECAKPGCDFKGNREDWLKHVDQEHWKDLCLAFQHHFAKARPDRTNDPIATETNSAGRIARLGSTGQYYCGGRLDISCNCCDGVCGPKSGCPCRACLALTVKARCLPSGFLVNNDGATARKGVTGRYYCGRKVMDNVDGCDGWCGPTNGDNCEACEKLDELGVFYLTAVSRGL</sequence>